<organism evidence="1 2">
    <name type="scientific">Luteimonas salinisoli</name>
    <dbReference type="NCBI Taxonomy" id="2752307"/>
    <lineage>
        <taxon>Bacteria</taxon>
        <taxon>Pseudomonadati</taxon>
        <taxon>Pseudomonadota</taxon>
        <taxon>Gammaproteobacteria</taxon>
        <taxon>Lysobacterales</taxon>
        <taxon>Lysobacteraceae</taxon>
        <taxon>Luteimonas</taxon>
    </lineage>
</organism>
<name>A0A853JCR2_9GAMM</name>
<dbReference type="Proteomes" id="UP000578091">
    <property type="component" value="Unassembled WGS sequence"/>
</dbReference>
<protein>
    <submittedName>
        <fullName evidence="1">Uncharacterized protein</fullName>
    </submittedName>
</protein>
<accession>A0A853JCR2</accession>
<dbReference type="AlphaFoldDB" id="A0A853JCR2"/>
<gene>
    <name evidence="1" type="ORF">H0E84_11805</name>
</gene>
<reference evidence="1 2" key="1">
    <citation type="submission" date="2020-07" db="EMBL/GenBank/DDBJ databases">
        <title>Luteimonas sp. SJ-92.</title>
        <authorList>
            <person name="Huang X.-X."/>
            <person name="Xu L."/>
            <person name="Sun J.-Q."/>
        </authorList>
    </citation>
    <scope>NUCLEOTIDE SEQUENCE [LARGE SCALE GENOMIC DNA]</scope>
    <source>
        <strain evidence="1 2">SJ-92</strain>
    </source>
</reference>
<comment type="caution">
    <text evidence="1">The sequence shown here is derived from an EMBL/GenBank/DDBJ whole genome shotgun (WGS) entry which is preliminary data.</text>
</comment>
<evidence type="ECO:0000313" key="2">
    <source>
        <dbReference type="Proteomes" id="UP000578091"/>
    </source>
</evidence>
<evidence type="ECO:0000313" key="1">
    <source>
        <dbReference type="EMBL" id="NZA27063.1"/>
    </source>
</evidence>
<dbReference type="EMBL" id="JACCKA010000071">
    <property type="protein sequence ID" value="NZA27063.1"/>
    <property type="molecule type" value="Genomic_DNA"/>
</dbReference>
<dbReference type="RefSeq" id="WP_180678837.1">
    <property type="nucleotide sequence ID" value="NZ_JACCKA010000071.1"/>
</dbReference>
<proteinExistence type="predicted"/>
<sequence>MSGTDWDEVQRETLEALGFAVWERVDPAPALPDDPLLDALLHAAGSRREDPGAAALYRAWQPLSRLRDPAAKRALWPQLRALRSRAAR</sequence>
<keyword evidence="2" id="KW-1185">Reference proteome</keyword>